<gene>
    <name evidence="3" type="ORF">QFW80_10060</name>
</gene>
<evidence type="ECO:0000313" key="4">
    <source>
        <dbReference type="Proteomes" id="UP001156831"/>
    </source>
</evidence>
<feature type="domain" description="VWFA" evidence="2">
    <location>
        <begin position="94"/>
        <end position="283"/>
    </location>
</feature>
<reference evidence="3 4" key="1">
    <citation type="submission" date="2023-04" db="EMBL/GenBank/DDBJ databases">
        <title>Luteimonas sp. M1R5S18.</title>
        <authorList>
            <person name="Sun J.-Q."/>
        </authorList>
    </citation>
    <scope>NUCLEOTIDE SEQUENCE [LARGE SCALE GENOMIC DNA]</scope>
    <source>
        <strain evidence="3 4">M1R5S18</strain>
    </source>
</reference>
<evidence type="ECO:0000259" key="2">
    <source>
        <dbReference type="PROSITE" id="PS50234"/>
    </source>
</evidence>
<comment type="caution">
    <text evidence="3">The sequence shown here is derived from an EMBL/GenBank/DDBJ whole genome shotgun (WGS) entry which is preliminary data.</text>
</comment>
<organism evidence="3 4">
    <name type="scientific">Luteimonas rhizosphaericola</name>
    <dbReference type="NCBI Taxonomy" id="3042024"/>
    <lineage>
        <taxon>Bacteria</taxon>
        <taxon>Pseudomonadati</taxon>
        <taxon>Pseudomonadota</taxon>
        <taxon>Gammaproteobacteria</taxon>
        <taxon>Lysobacterales</taxon>
        <taxon>Lysobacteraceae</taxon>
        <taxon>Luteimonas</taxon>
    </lineage>
</organism>
<dbReference type="InterPro" id="IPR002035">
    <property type="entry name" value="VWF_A"/>
</dbReference>
<evidence type="ECO:0000313" key="3">
    <source>
        <dbReference type="EMBL" id="MDH5830856.1"/>
    </source>
</evidence>
<dbReference type="Proteomes" id="UP001156831">
    <property type="component" value="Unassembled WGS sequence"/>
</dbReference>
<keyword evidence="4" id="KW-1185">Reference proteome</keyword>
<dbReference type="RefSeq" id="WP_280601729.1">
    <property type="nucleotide sequence ID" value="NZ_JARXRN010000025.1"/>
</dbReference>
<dbReference type="Gene3D" id="3.40.50.410">
    <property type="entry name" value="von Willebrand factor, type A domain"/>
    <property type="match status" value="1"/>
</dbReference>
<dbReference type="PROSITE" id="PS51257">
    <property type="entry name" value="PROKAR_LIPOPROTEIN"/>
    <property type="match status" value="1"/>
</dbReference>
<protein>
    <submittedName>
        <fullName evidence="3">VWA domain-containing protein</fullName>
    </submittedName>
</protein>
<dbReference type="EMBL" id="JARXRN010000025">
    <property type="protein sequence ID" value="MDH5830856.1"/>
    <property type="molecule type" value="Genomic_DNA"/>
</dbReference>
<name>A0ABT6JLH9_9GAMM</name>
<evidence type="ECO:0000256" key="1">
    <source>
        <dbReference type="SAM" id="MobiDB-lite"/>
    </source>
</evidence>
<dbReference type="SMART" id="SM00327">
    <property type="entry name" value="VWA"/>
    <property type="match status" value="1"/>
</dbReference>
<dbReference type="PROSITE" id="PS50234">
    <property type="entry name" value="VWFA"/>
    <property type="match status" value="1"/>
</dbReference>
<accession>A0ABT6JLH9</accession>
<dbReference type="InterPro" id="IPR036465">
    <property type="entry name" value="vWFA_dom_sf"/>
</dbReference>
<dbReference type="Pfam" id="PF13519">
    <property type="entry name" value="VWA_2"/>
    <property type="match status" value="1"/>
</dbReference>
<feature type="region of interest" description="Disordered" evidence="1">
    <location>
        <begin position="367"/>
        <end position="401"/>
    </location>
</feature>
<sequence>MPLHPRTHLVAACLALGLAACAGEREDGRVARAGAQIARDADSPAGREGALQAYYAALVAEHGEDIGLCPQADAPQAAACPDAGLPGVAVAPRRILLMLDASGSMAGRLDGRRKLDVAQDALLAFASRLEGDAQVALRVYGHRGGNREQDKPESCRASELALPFGPRDPAGFEAAVRAFQPSGFTPIAASLQAAARDFDAGGATADGNVVYVVSDGIETCDGDPAAAARALRESDIGVVVNVIGFDVDAAAERQLREVAEAGGGDYLAARDRDALLRVFQQRLAALNARFNCRIGTASTAFNRTVDTHSARFNCLVDKASREFNAIVDAASDDANAGRATPEQRRYAIDQARARRARIIEPARAERDAAFARGRQARDTNVDDARRDRADARRDAEAVRPH</sequence>
<proteinExistence type="predicted"/>
<dbReference type="SUPFAM" id="SSF53300">
    <property type="entry name" value="vWA-like"/>
    <property type="match status" value="1"/>
</dbReference>